<dbReference type="GO" id="GO:0016491">
    <property type="term" value="F:oxidoreductase activity"/>
    <property type="evidence" value="ECO:0007669"/>
    <property type="project" value="InterPro"/>
</dbReference>
<evidence type="ECO:0000313" key="6">
    <source>
        <dbReference type="EMBL" id="RKP22288.1"/>
    </source>
</evidence>
<dbReference type="AlphaFoldDB" id="A0A4P9YRL7"/>
<keyword evidence="1" id="KW-0479">Metal-binding</keyword>
<dbReference type="Gene3D" id="1.10.1280.10">
    <property type="entry name" value="Di-copper center containing domain from catechol oxidase"/>
    <property type="match status" value="1"/>
</dbReference>
<name>A0A4P9YRL7_9FUNG</name>
<evidence type="ECO:0000259" key="4">
    <source>
        <dbReference type="PROSITE" id="PS00497"/>
    </source>
</evidence>
<dbReference type="InterPro" id="IPR050316">
    <property type="entry name" value="Tyrosinase/Hemocyanin"/>
</dbReference>
<keyword evidence="3" id="KW-0732">Signal</keyword>
<dbReference type="GO" id="GO:0046872">
    <property type="term" value="F:metal ion binding"/>
    <property type="evidence" value="ECO:0007669"/>
    <property type="project" value="UniProtKB-KW"/>
</dbReference>
<dbReference type="OrthoDB" id="6132182at2759"/>
<sequence>MVSLIRSALLLAAVASVALVGQASAECETIYVRREVRDLADEEWRVFVEAVQKVMKTEKPQEADGQAMTIYDDLVKQHLDYQDKCHGTPIFLPWHRAFLKTFELELQKAVPGVVAPYWHWGFDSQAPHHSEVLSHKYYGGAGQGEQSCVPDTPFKDYKPTYTADGMPKCICRQYDDNGNRIAPFSPIEELASIVENSPDFDDFSSRIEGNPHGLVHNGIGYGFSSMSSPSDPIFFAHHAFVDMLWAKFQERE</sequence>
<accession>A0A4P9YRL7</accession>
<feature type="domain" description="Tyrosinase copper-binding" evidence="4">
    <location>
        <begin position="86"/>
        <end position="103"/>
    </location>
</feature>
<proteinExistence type="predicted"/>
<gene>
    <name evidence="6" type="ORF">SYNPS1DRAFT_20258</name>
</gene>
<dbReference type="Proteomes" id="UP000278143">
    <property type="component" value="Unassembled WGS sequence"/>
</dbReference>
<evidence type="ECO:0000313" key="7">
    <source>
        <dbReference type="Proteomes" id="UP000278143"/>
    </source>
</evidence>
<dbReference type="PANTHER" id="PTHR11474">
    <property type="entry name" value="TYROSINASE FAMILY MEMBER"/>
    <property type="match status" value="1"/>
</dbReference>
<dbReference type="Pfam" id="PF00264">
    <property type="entry name" value="Tyrosinase"/>
    <property type="match status" value="1"/>
</dbReference>
<dbReference type="PANTHER" id="PTHR11474:SF126">
    <property type="entry name" value="TYROSINASE-LIKE PROTEIN TYR-1-RELATED"/>
    <property type="match status" value="1"/>
</dbReference>
<organism evidence="6 7">
    <name type="scientific">Syncephalis pseudoplumigaleata</name>
    <dbReference type="NCBI Taxonomy" id="1712513"/>
    <lineage>
        <taxon>Eukaryota</taxon>
        <taxon>Fungi</taxon>
        <taxon>Fungi incertae sedis</taxon>
        <taxon>Zoopagomycota</taxon>
        <taxon>Zoopagomycotina</taxon>
        <taxon>Zoopagomycetes</taxon>
        <taxon>Zoopagales</taxon>
        <taxon>Piptocephalidaceae</taxon>
        <taxon>Syncephalis</taxon>
    </lineage>
</organism>
<dbReference type="InterPro" id="IPR008922">
    <property type="entry name" value="Di-copper_centre_dom_sf"/>
</dbReference>
<dbReference type="PROSITE" id="PS00497">
    <property type="entry name" value="TYROSINASE_1"/>
    <property type="match status" value="1"/>
</dbReference>
<dbReference type="PROSITE" id="PS00498">
    <property type="entry name" value="TYROSINASE_2"/>
    <property type="match status" value="1"/>
</dbReference>
<evidence type="ECO:0000256" key="3">
    <source>
        <dbReference type="SAM" id="SignalP"/>
    </source>
</evidence>
<dbReference type="EMBL" id="KZ992302">
    <property type="protein sequence ID" value="RKP22288.1"/>
    <property type="molecule type" value="Genomic_DNA"/>
</dbReference>
<dbReference type="SUPFAM" id="SSF48056">
    <property type="entry name" value="Di-copper centre-containing domain"/>
    <property type="match status" value="1"/>
</dbReference>
<feature type="non-terminal residue" evidence="6">
    <location>
        <position position="252"/>
    </location>
</feature>
<evidence type="ECO:0000259" key="5">
    <source>
        <dbReference type="PROSITE" id="PS00498"/>
    </source>
</evidence>
<reference evidence="7" key="1">
    <citation type="journal article" date="2018" name="Nat. Microbiol.">
        <title>Leveraging single-cell genomics to expand the fungal tree of life.</title>
        <authorList>
            <person name="Ahrendt S.R."/>
            <person name="Quandt C.A."/>
            <person name="Ciobanu D."/>
            <person name="Clum A."/>
            <person name="Salamov A."/>
            <person name="Andreopoulos B."/>
            <person name="Cheng J.F."/>
            <person name="Woyke T."/>
            <person name="Pelin A."/>
            <person name="Henrissat B."/>
            <person name="Reynolds N.K."/>
            <person name="Benny G.L."/>
            <person name="Smith M.E."/>
            <person name="James T.Y."/>
            <person name="Grigoriev I.V."/>
        </authorList>
    </citation>
    <scope>NUCLEOTIDE SEQUENCE [LARGE SCALE GENOMIC DNA]</scope>
    <source>
        <strain evidence="7">Benny S71-1</strain>
    </source>
</reference>
<feature type="chain" id="PRO_5020316827" description="Tyrosinase copper-binding domain-containing protein" evidence="3">
    <location>
        <begin position="26"/>
        <end position="252"/>
    </location>
</feature>
<evidence type="ECO:0000256" key="1">
    <source>
        <dbReference type="ARBA" id="ARBA00022723"/>
    </source>
</evidence>
<dbReference type="InterPro" id="IPR002227">
    <property type="entry name" value="Tyrosinase_Cu-bd"/>
</dbReference>
<evidence type="ECO:0000256" key="2">
    <source>
        <dbReference type="ARBA" id="ARBA00023008"/>
    </source>
</evidence>
<keyword evidence="2" id="KW-0186">Copper</keyword>
<protein>
    <recommendedName>
        <fullName evidence="4 5">Tyrosinase copper-binding domain-containing protein</fullName>
    </recommendedName>
</protein>
<feature type="signal peptide" evidence="3">
    <location>
        <begin position="1"/>
        <end position="25"/>
    </location>
</feature>
<feature type="domain" description="Tyrosinase copper-binding" evidence="5">
    <location>
        <begin position="231"/>
        <end position="242"/>
    </location>
</feature>
<dbReference type="PRINTS" id="PR00092">
    <property type="entry name" value="TYROSINASE"/>
</dbReference>
<keyword evidence="7" id="KW-1185">Reference proteome</keyword>